<evidence type="ECO:0000313" key="4">
    <source>
        <dbReference type="Proteomes" id="UP000245168"/>
    </source>
</evidence>
<feature type="chain" id="PRO_5015538323" description="Cyclic di-GMP-binding protein" evidence="2">
    <location>
        <begin position="24"/>
        <end position="520"/>
    </location>
</feature>
<keyword evidence="1" id="KW-0812">Transmembrane</keyword>
<keyword evidence="1" id="KW-0472">Membrane</keyword>
<keyword evidence="1" id="KW-1133">Transmembrane helix</keyword>
<dbReference type="Proteomes" id="UP000245168">
    <property type="component" value="Unassembled WGS sequence"/>
</dbReference>
<gene>
    <name evidence="3" type="ORF">DDZ18_09925</name>
</gene>
<sequence length="520" mass="54271">MSIRIGLLSLVGAAIWALLPAGAASADHRPARSEEHVLSRFVDVGNEFPLDAARDDARITFSLAPGAEAEAIELVLAARPRSDRSGGRIAVTVNRSQPVILSPRPEAFEARFSLYSDALQAGDNTLTLRFEGEGVDGWTIDAEASRLRVAAAPADGYESLDAAERALGADFAAPRRIHLATDAAGPEQPTVAALAAQALALRMGEAPILVSEPEIAELVVSAEIAPVPASVTLADPTHIRLAAGDRTALVAAARLFAARSFIGQDQAFNASHALNAPRLTREGAGASGDSGLSALAAGGAPFGADQGGRAAVVFATETPEERAAALTVVARAALASGSAWIYGWFGDDARAAPDGHDIMVLGPEEHMDSRLFSRAPAELRAAADAAASRAPRERRFRGSTAFAAEETNGLAPVTGVAGMYEDGSGRTIVLITSPRGADFARAARRLARSALWSDLRGSAALWDTAMVTPFGPGAQPMFSRERVVEFMRAHDRWLALGAFSLSVLLLLTGGVVNQASRRTP</sequence>
<dbReference type="OrthoDB" id="7625043at2"/>
<proteinExistence type="predicted"/>
<evidence type="ECO:0000256" key="1">
    <source>
        <dbReference type="SAM" id="Phobius"/>
    </source>
</evidence>
<evidence type="ECO:0008006" key="5">
    <source>
        <dbReference type="Google" id="ProtNLM"/>
    </source>
</evidence>
<organism evidence="3 4">
    <name type="scientific">Marinicauda salina</name>
    <dbReference type="NCBI Taxonomy" id="2135793"/>
    <lineage>
        <taxon>Bacteria</taxon>
        <taxon>Pseudomonadati</taxon>
        <taxon>Pseudomonadota</taxon>
        <taxon>Alphaproteobacteria</taxon>
        <taxon>Maricaulales</taxon>
        <taxon>Maricaulaceae</taxon>
        <taxon>Marinicauda</taxon>
    </lineage>
</organism>
<keyword evidence="4" id="KW-1185">Reference proteome</keyword>
<feature type="transmembrane region" description="Helical" evidence="1">
    <location>
        <begin position="493"/>
        <end position="512"/>
    </location>
</feature>
<protein>
    <recommendedName>
        <fullName evidence="5">Cyclic di-GMP-binding protein</fullName>
    </recommendedName>
</protein>
<feature type="signal peptide" evidence="2">
    <location>
        <begin position="1"/>
        <end position="23"/>
    </location>
</feature>
<dbReference type="EMBL" id="QEXV01000004">
    <property type="protein sequence ID" value="PWE17013.1"/>
    <property type="molecule type" value="Genomic_DNA"/>
</dbReference>
<reference evidence="4" key="1">
    <citation type="submission" date="2018-05" db="EMBL/GenBank/DDBJ databases">
        <authorList>
            <person name="Liu B.-T."/>
        </authorList>
    </citation>
    <scope>NUCLEOTIDE SEQUENCE [LARGE SCALE GENOMIC DNA]</scope>
    <source>
        <strain evidence="4">WD6-1</strain>
    </source>
</reference>
<name>A0A2U2BSM1_9PROT</name>
<accession>A0A2U2BSM1</accession>
<comment type="caution">
    <text evidence="3">The sequence shown here is derived from an EMBL/GenBank/DDBJ whole genome shotgun (WGS) entry which is preliminary data.</text>
</comment>
<keyword evidence="2" id="KW-0732">Signal</keyword>
<dbReference type="RefSeq" id="WP_109253237.1">
    <property type="nucleotide sequence ID" value="NZ_QEXV01000004.1"/>
</dbReference>
<evidence type="ECO:0000313" key="3">
    <source>
        <dbReference type="EMBL" id="PWE17013.1"/>
    </source>
</evidence>
<dbReference type="AlphaFoldDB" id="A0A2U2BSM1"/>
<evidence type="ECO:0000256" key="2">
    <source>
        <dbReference type="SAM" id="SignalP"/>
    </source>
</evidence>